<feature type="transmembrane region" description="Helical" evidence="7">
    <location>
        <begin position="239"/>
        <end position="259"/>
    </location>
</feature>
<comment type="subcellular location">
    <subcellularLocation>
        <location evidence="1">Endomembrane system</location>
        <topology evidence="1">Multi-pass membrane protein</topology>
    </subcellularLocation>
</comment>
<dbReference type="PaxDb" id="1435377-SUSAZ_08050"/>
<feature type="transmembrane region" description="Helical" evidence="7">
    <location>
        <begin position="422"/>
        <end position="451"/>
    </location>
</feature>
<dbReference type="PANTHER" id="PTHR43337:SF1">
    <property type="entry name" value="XANTHINE_URACIL PERMEASE C887.17-RELATED"/>
    <property type="match status" value="1"/>
</dbReference>
<dbReference type="STRING" id="1435377.SUSAZ_08050"/>
<evidence type="ECO:0000256" key="5">
    <source>
        <dbReference type="ARBA" id="ARBA00022989"/>
    </source>
</evidence>
<feature type="transmembrane region" description="Helical" evidence="7">
    <location>
        <begin position="74"/>
        <end position="97"/>
    </location>
</feature>
<dbReference type="OMA" id="RKGSYFF"/>
<feature type="transmembrane region" description="Helical" evidence="7">
    <location>
        <begin position="173"/>
        <end position="195"/>
    </location>
</feature>
<dbReference type="AlphaFoldDB" id="A0A0U3H7F8"/>
<feature type="transmembrane region" description="Helical" evidence="7">
    <location>
        <begin position="365"/>
        <end position="385"/>
    </location>
</feature>
<feature type="transmembrane region" description="Helical" evidence="7">
    <location>
        <begin position="21"/>
        <end position="41"/>
    </location>
</feature>
<dbReference type="GeneID" id="14552192"/>
<reference evidence="10 11" key="1">
    <citation type="submission" date="2015-12" db="EMBL/GenBank/DDBJ databases">
        <title>A stable core within a dynamic pangenome in Sulfolobus acidocaldarius.</title>
        <authorList>
            <person name="Anderson R."/>
            <person name="Kouris A."/>
            <person name="Seward C."/>
            <person name="Campbell K."/>
            <person name="Whitaker R."/>
        </authorList>
    </citation>
    <scope>NUCLEOTIDE SEQUENCE [LARGE SCALE GENOMIC DNA]</scope>
    <source>
        <strain evidence="8 11">GG12-C01-09</strain>
        <strain evidence="9 10">NG05B_CO5_07</strain>
    </source>
</reference>
<evidence type="ECO:0000313" key="10">
    <source>
        <dbReference type="Proteomes" id="UP000060043"/>
    </source>
</evidence>
<organism evidence="9 10">
    <name type="scientific">Sulfolobus acidocaldarius</name>
    <dbReference type="NCBI Taxonomy" id="2285"/>
    <lineage>
        <taxon>Archaea</taxon>
        <taxon>Thermoproteota</taxon>
        <taxon>Thermoprotei</taxon>
        <taxon>Sulfolobales</taxon>
        <taxon>Sulfolobaceae</taxon>
        <taxon>Sulfolobus</taxon>
    </lineage>
</organism>
<feature type="transmembrane region" description="Helical" evidence="7">
    <location>
        <begin position="109"/>
        <end position="129"/>
    </location>
</feature>
<dbReference type="Proteomes" id="UP000060043">
    <property type="component" value="Chromosome"/>
</dbReference>
<evidence type="ECO:0000313" key="9">
    <source>
        <dbReference type="EMBL" id="ALU30863.1"/>
    </source>
</evidence>
<evidence type="ECO:0000256" key="7">
    <source>
        <dbReference type="SAM" id="Phobius"/>
    </source>
</evidence>
<proteinExistence type="inferred from homology"/>
<dbReference type="EMBL" id="CP013695">
    <property type="protein sequence ID" value="ALU30863.1"/>
    <property type="molecule type" value="Genomic_DNA"/>
</dbReference>
<protein>
    <submittedName>
        <fullName evidence="9">Uracil permease</fullName>
    </submittedName>
</protein>
<dbReference type="Proteomes" id="UP000065473">
    <property type="component" value="Chromosome"/>
</dbReference>
<sequence length="483" mass="50587">MSVTSFFELKARNTNLKTETIAGITTFLAMAYILFVNPSILTGGFELALRTSLGLSPTAPIPAAYQSLDNVIRIGFTVATATAAAVATLIMALFGKMPFGLAPGMGENAFIAYTVIPSFTNVLITSHYMQGESAAVFAVYLSLISVFFNGILFLIFSVGGIREFIINSVPETLRIGIGIGIGLFISLIGLADIGIVEPGQGTPIQLNTALLSQGAFYLGLVSFFIAAALLIARVIGGFIIAIIATTVVGGVMGYVSLPSAILTVPDFATSIVPNLSTSFYLYFVLFGLGFPIAFSLFLVDFFDGVGTISGLATKAGLIDEKGKIKNINRTLISDALASILAPFFGTSTTVIYVESATGIEQGGKSGLTALVISLLFFASIPLAPLFSVVPGFATGGVLVLVGLLFLSLAGKLVTNNDMTDTIPAFVTMISIPFTYSITAGIGLGFISYVVLKLASGKFRDLKLGSIIITILFIIYFALLATGL</sequence>
<dbReference type="GO" id="GO:0005886">
    <property type="term" value="C:plasma membrane"/>
    <property type="evidence" value="ECO:0007669"/>
    <property type="project" value="TreeGrafter"/>
</dbReference>
<keyword evidence="6 7" id="KW-0472">Membrane</keyword>
<evidence type="ECO:0000256" key="4">
    <source>
        <dbReference type="ARBA" id="ARBA00022692"/>
    </source>
</evidence>
<evidence type="ECO:0000313" key="11">
    <source>
        <dbReference type="Proteomes" id="UP000065473"/>
    </source>
</evidence>
<dbReference type="GO" id="GO:0012505">
    <property type="term" value="C:endomembrane system"/>
    <property type="evidence" value="ECO:0007669"/>
    <property type="project" value="UniProtKB-SubCell"/>
</dbReference>
<feature type="transmembrane region" description="Helical" evidence="7">
    <location>
        <begin position="279"/>
        <end position="299"/>
    </location>
</feature>
<evidence type="ECO:0000256" key="2">
    <source>
        <dbReference type="ARBA" id="ARBA00005697"/>
    </source>
</evidence>
<dbReference type="GO" id="GO:0005345">
    <property type="term" value="F:purine nucleobase transmembrane transporter activity"/>
    <property type="evidence" value="ECO:0007669"/>
    <property type="project" value="TreeGrafter"/>
</dbReference>
<evidence type="ECO:0000256" key="3">
    <source>
        <dbReference type="ARBA" id="ARBA00022448"/>
    </source>
</evidence>
<name>A0A0U3H7F8_9CREN</name>
<dbReference type="PANTHER" id="PTHR43337">
    <property type="entry name" value="XANTHINE/URACIL PERMEASE C887.17-RELATED"/>
    <property type="match status" value="1"/>
</dbReference>
<feature type="transmembrane region" description="Helical" evidence="7">
    <location>
        <begin position="331"/>
        <end position="353"/>
    </location>
</feature>
<feature type="transmembrane region" description="Helical" evidence="7">
    <location>
        <begin position="392"/>
        <end position="410"/>
    </location>
</feature>
<accession>A0A0U3H7F8</accession>
<dbReference type="RefSeq" id="WP_011278509.1">
    <property type="nucleotide sequence ID" value="NZ_BHWZ01000004.1"/>
</dbReference>
<dbReference type="InterPro" id="IPR006043">
    <property type="entry name" value="NCS2"/>
</dbReference>
<dbReference type="InterPro" id="IPR045018">
    <property type="entry name" value="Azg-like"/>
</dbReference>
<keyword evidence="5 7" id="KW-1133">Transmembrane helix</keyword>
<feature type="transmembrane region" description="Helical" evidence="7">
    <location>
        <begin position="463"/>
        <end position="482"/>
    </location>
</feature>
<feature type="transmembrane region" description="Helical" evidence="7">
    <location>
        <begin position="215"/>
        <end position="232"/>
    </location>
</feature>
<gene>
    <name evidence="8" type="ORF">ATY89_09620</name>
    <name evidence="9" type="ORF">ATZ20_01030</name>
</gene>
<dbReference type="Pfam" id="PF00860">
    <property type="entry name" value="Xan_ur_permease"/>
    <property type="match status" value="1"/>
</dbReference>
<dbReference type="OrthoDB" id="27788at2157"/>
<feature type="transmembrane region" description="Helical" evidence="7">
    <location>
        <begin position="135"/>
        <end position="161"/>
    </location>
</feature>
<keyword evidence="3" id="KW-0813">Transport</keyword>
<dbReference type="EMBL" id="CP013694">
    <property type="protein sequence ID" value="ALU30168.1"/>
    <property type="molecule type" value="Genomic_DNA"/>
</dbReference>
<evidence type="ECO:0000256" key="6">
    <source>
        <dbReference type="ARBA" id="ARBA00023136"/>
    </source>
</evidence>
<comment type="similarity">
    <text evidence="2">Belongs to the nucleobase:cation symporter-2 (NCS2) (TC 2.A.40) family. Azg-like subfamily.</text>
</comment>
<evidence type="ECO:0000313" key="8">
    <source>
        <dbReference type="EMBL" id="ALU30168.1"/>
    </source>
</evidence>
<keyword evidence="4 7" id="KW-0812">Transmembrane</keyword>
<evidence type="ECO:0000256" key="1">
    <source>
        <dbReference type="ARBA" id="ARBA00004127"/>
    </source>
</evidence>